<dbReference type="AlphaFoldDB" id="A0A6N8I3C3"/>
<dbReference type="KEGG" id="cfem:HCR03_12470"/>
<accession>A0A7G8T7G1</accession>
<protein>
    <recommendedName>
        <fullName evidence="6">Lipoprotein</fullName>
    </recommendedName>
</protein>
<feature type="chain" id="PRO_5036185191" description="Lipoprotein" evidence="1">
    <location>
        <begin position="31"/>
        <end position="147"/>
    </location>
</feature>
<dbReference type="OrthoDB" id="1860342at2"/>
<dbReference type="Proteomes" id="UP000469440">
    <property type="component" value="Unassembled WGS sequence"/>
</dbReference>
<evidence type="ECO:0000313" key="2">
    <source>
        <dbReference type="EMBL" id="MVB12120.1"/>
    </source>
</evidence>
<gene>
    <name evidence="2" type="ORF">CAFE_28520</name>
    <name evidence="3" type="ORF">HCR03_12470</name>
</gene>
<dbReference type="EMBL" id="VWXL01000084">
    <property type="protein sequence ID" value="MVB12120.1"/>
    <property type="molecule type" value="Genomic_DNA"/>
</dbReference>
<dbReference type="EMBL" id="CP060286">
    <property type="protein sequence ID" value="QNK39552.1"/>
    <property type="molecule type" value="Genomic_DNA"/>
</dbReference>
<evidence type="ECO:0000256" key="1">
    <source>
        <dbReference type="SAM" id="SignalP"/>
    </source>
</evidence>
<organism evidence="2 4">
    <name type="scientific">Caproicibacter fermentans</name>
    <dbReference type="NCBI Taxonomy" id="2576756"/>
    <lineage>
        <taxon>Bacteria</taxon>
        <taxon>Bacillati</taxon>
        <taxon>Bacillota</taxon>
        <taxon>Clostridia</taxon>
        <taxon>Eubacteriales</taxon>
        <taxon>Acutalibacteraceae</taxon>
        <taxon>Caproicibacter</taxon>
    </lineage>
</organism>
<name>A0A6N8I3C3_9FIRM</name>
<evidence type="ECO:0000313" key="5">
    <source>
        <dbReference type="Proteomes" id="UP000515909"/>
    </source>
</evidence>
<keyword evidence="1" id="KW-0732">Signal</keyword>
<dbReference type="Proteomes" id="UP000515909">
    <property type="component" value="Chromosome"/>
</dbReference>
<sequence>MKKTAGLLAAVILSAALILSACSARTPVSADDFQKKAEAAGYQVTQDTSYGSDAKSLLASKSGSDTQFAFTVFTDSSSAQQKYASLKKSLTVTGGESTVDADAYNKYTAENGEIYYTIIRMDNTLLDCKGTIAKKDEVDSFVKTVKY</sequence>
<accession>A0A6N8I3C3</accession>
<reference evidence="2 4" key="1">
    <citation type="submission" date="2019-09" db="EMBL/GenBank/DDBJ databases">
        <title>Genome sequence of Clostridium sp. EA1.</title>
        <authorList>
            <person name="Poehlein A."/>
            <person name="Bengelsdorf F.R."/>
            <person name="Daniel R."/>
        </authorList>
    </citation>
    <scope>NUCLEOTIDE SEQUENCE [LARGE SCALE GENOMIC DNA]</scope>
    <source>
        <strain evidence="2 4">EA1</strain>
    </source>
</reference>
<keyword evidence="4" id="KW-1185">Reference proteome</keyword>
<evidence type="ECO:0000313" key="3">
    <source>
        <dbReference type="EMBL" id="QNK39552.1"/>
    </source>
</evidence>
<feature type="signal peptide" evidence="1">
    <location>
        <begin position="1"/>
        <end position="30"/>
    </location>
</feature>
<dbReference type="PROSITE" id="PS51257">
    <property type="entry name" value="PROKAR_LIPOPROTEIN"/>
    <property type="match status" value="1"/>
</dbReference>
<dbReference type="RefSeq" id="WP_156991010.1">
    <property type="nucleotide sequence ID" value="NZ_CP060286.1"/>
</dbReference>
<evidence type="ECO:0000313" key="4">
    <source>
        <dbReference type="Proteomes" id="UP000469440"/>
    </source>
</evidence>
<proteinExistence type="predicted"/>
<evidence type="ECO:0008006" key="6">
    <source>
        <dbReference type="Google" id="ProtNLM"/>
    </source>
</evidence>
<reference evidence="3 5" key="2">
    <citation type="submission" date="2020-08" db="EMBL/GenBank/DDBJ databases">
        <title>The isolate Caproiciproducens sp. 7D4C2 produces n-caproate at mildly acidic conditions from hexoses: genome and rBOX comparison with related strains and chain-elongating bacteria.</title>
        <authorList>
            <person name="Esquivel-Elizondo S."/>
            <person name="Bagci C."/>
            <person name="Temovska M."/>
            <person name="Jeon B.S."/>
            <person name="Bessarab I."/>
            <person name="Williams R.B.H."/>
            <person name="Huson D.H."/>
            <person name="Angenent L.T."/>
        </authorList>
    </citation>
    <scope>NUCLEOTIDE SEQUENCE [LARGE SCALE GENOMIC DNA]</scope>
    <source>
        <strain evidence="3 5">7D4C2</strain>
    </source>
</reference>